<sequence length="155" mass="16889">MKRREFICTGMAAIAVTLIAKKAGAEQRWSMTVYKDPNCGCCNLWSKAMENAGFRVERVDTDDLPAIKKRFGVPAAVEGCHTAIIGGYFLDGHVPLEMVKKLLSERPDIAGLAVPGMPVGSLGMDFDPNASYDVYAVAKGAEQKTSVYFKVRPKN</sequence>
<name>A0A2P7B5C0_9HYPH</name>
<gene>
    <name evidence="1" type="ORF">CU103_22535</name>
</gene>
<evidence type="ECO:0000313" key="1">
    <source>
        <dbReference type="EMBL" id="PSH61668.1"/>
    </source>
</evidence>
<dbReference type="AlphaFoldDB" id="A0A2P7B5C0"/>
<accession>A0A2P7B5C0</accession>
<dbReference type="InterPro" id="IPR007332">
    <property type="entry name" value="DUF411"/>
</dbReference>
<keyword evidence="2" id="KW-1185">Reference proteome</keyword>
<dbReference type="EMBL" id="PGGM01000012">
    <property type="protein sequence ID" value="PSH61668.1"/>
    <property type="molecule type" value="Genomic_DNA"/>
</dbReference>
<dbReference type="SUPFAM" id="SSF52833">
    <property type="entry name" value="Thioredoxin-like"/>
    <property type="match status" value="1"/>
</dbReference>
<dbReference type="RefSeq" id="WP_106666344.1">
    <property type="nucleotide sequence ID" value="NZ_PGGM01000012.1"/>
</dbReference>
<proteinExistence type="predicted"/>
<reference evidence="2" key="1">
    <citation type="submission" date="2017-11" db="EMBL/GenBank/DDBJ databases">
        <authorList>
            <person name="Kuznetsova I."/>
            <person name="Sazanova A."/>
            <person name="Chirak E."/>
            <person name="Safronova V."/>
            <person name="Willems A."/>
        </authorList>
    </citation>
    <scope>NUCLEOTIDE SEQUENCE [LARGE SCALE GENOMIC DNA]</scope>
    <source>
        <strain evidence="2">CCBAU 03422</strain>
    </source>
</reference>
<protein>
    <submittedName>
        <fullName evidence="1">Metal-binding protein</fullName>
    </submittedName>
</protein>
<comment type="caution">
    <text evidence="1">The sequence shown here is derived from an EMBL/GenBank/DDBJ whole genome shotgun (WGS) entry which is preliminary data.</text>
</comment>
<evidence type="ECO:0000313" key="2">
    <source>
        <dbReference type="Proteomes" id="UP000241764"/>
    </source>
</evidence>
<dbReference type="OrthoDB" id="14727at2"/>
<dbReference type="Proteomes" id="UP000241764">
    <property type="component" value="Unassembled WGS sequence"/>
</dbReference>
<dbReference type="Pfam" id="PF04214">
    <property type="entry name" value="DUF411"/>
    <property type="match status" value="1"/>
</dbReference>
<organism evidence="1 2">
    <name type="scientific">Phyllobacterium sophorae</name>
    <dbReference type="NCBI Taxonomy" id="1520277"/>
    <lineage>
        <taxon>Bacteria</taxon>
        <taxon>Pseudomonadati</taxon>
        <taxon>Pseudomonadota</taxon>
        <taxon>Alphaproteobacteria</taxon>
        <taxon>Hyphomicrobiales</taxon>
        <taxon>Phyllobacteriaceae</taxon>
        <taxon>Phyllobacterium</taxon>
    </lineage>
</organism>
<dbReference type="InterPro" id="IPR036249">
    <property type="entry name" value="Thioredoxin-like_sf"/>
</dbReference>